<proteinExistence type="predicted"/>
<sequence length="409" mass="45304">MTESPIKERAVVNIGRGGGGHHSLRAAGQCPNESTQGLERSISVEVQQESNARESQQALILTPPSSIGRTCDVVADDRHNILMSDKELMPPPTLPRRDSIAGMILDQLVANCPDINLNGDATQSQSFPSASQGESSSGFCQESAPVLKGAQEKALAPPPLGHLLFLSKRNLIETNGGFLTPQPWKFTEFQLSRRQDINEIARRHRVSILQGRRTPTKGGPAASPHHRKDKLALGGKLISNKGKRISHSFKAALSIEESFKSINGVRFTRDDEKKDSARVLAWLDWCYVFLQVGAGPSPVTDYHIRGDCVLADNLPVQCSIPLQAARQRPSTIKMTAAFLYNEEVRMQIEQIWASHPNLGFTGKLRRVVKFYMRFYVRKAKEYNHKDTELRQTLARLIAALHGDPHDPGI</sequence>
<name>A0A2K1IXQ0_PHYPA</name>
<dbReference type="EnsemblPlants" id="Pp3c19_8160V3.1">
    <property type="protein sequence ID" value="Pp3c19_8160V3.1"/>
    <property type="gene ID" value="Pp3c19_8160"/>
</dbReference>
<evidence type="ECO:0000256" key="1">
    <source>
        <dbReference type="SAM" id="MobiDB-lite"/>
    </source>
</evidence>
<reference evidence="2 4" key="1">
    <citation type="journal article" date="2008" name="Science">
        <title>The Physcomitrella genome reveals evolutionary insights into the conquest of land by plants.</title>
        <authorList>
            <person name="Rensing S."/>
            <person name="Lang D."/>
            <person name="Zimmer A."/>
            <person name="Terry A."/>
            <person name="Salamov A."/>
            <person name="Shapiro H."/>
            <person name="Nishiyama T."/>
            <person name="Perroud P.-F."/>
            <person name="Lindquist E."/>
            <person name="Kamisugi Y."/>
            <person name="Tanahashi T."/>
            <person name="Sakakibara K."/>
            <person name="Fujita T."/>
            <person name="Oishi K."/>
            <person name="Shin-I T."/>
            <person name="Kuroki Y."/>
            <person name="Toyoda A."/>
            <person name="Suzuki Y."/>
            <person name="Hashimoto A."/>
            <person name="Yamaguchi K."/>
            <person name="Sugano A."/>
            <person name="Kohara Y."/>
            <person name="Fujiyama A."/>
            <person name="Anterola A."/>
            <person name="Aoki S."/>
            <person name="Ashton N."/>
            <person name="Barbazuk W.B."/>
            <person name="Barker E."/>
            <person name="Bennetzen J."/>
            <person name="Bezanilla M."/>
            <person name="Blankenship R."/>
            <person name="Cho S.H."/>
            <person name="Dutcher S."/>
            <person name="Estelle M."/>
            <person name="Fawcett J.A."/>
            <person name="Gundlach H."/>
            <person name="Hanada K."/>
            <person name="Heyl A."/>
            <person name="Hicks K.A."/>
            <person name="Hugh J."/>
            <person name="Lohr M."/>
            <person name="Mayer K."/>
            <person name="Melkozernov A."/>
            <person name="Murata T."/>
            <person name="Nelson D."/>
            <person name="Pils B."/>
            <person name="Prigge M."/>
            <person name="Reiss B."/>
            <person name="Renner T."/>
            <person name="Rombauts S."/>
            <person name="Rushton P."/>
            <person name="Sanderfoot A."/>
            <person name="Schween G."/>
            <person name="Shiu S.-H."/>
            <person name="Stueber K."/>
            <person name="Theodoulou F.L."/>
            <person name="Tu H."/>
            <person name="Van de Peer Y."/>
            <person name="Verrier P.J."/>
            <person name="Waters E."/>
            <person name="Wood A."/>
            <person name="Yang L."/>
            <person name="Cove D."/>
            <person name="Cuming A."/>
            <person name="Hasebe M."/>
            <person name="Lucas S."/>
            <person name="Mishler D.B."/>
            <person name="Reski R."/>
            <person name="Grigoriev I."/>
            <person name="Quatrano R.S."/>
            <person name="Boore J.L."/>
        </authorList>
    </citation>
    <scope>NUCLEOTIDE SEQUENCE [LARGE SCALE GENOMIC DNA]</scope>
    <source>
        <strain evidence="3 4">cv. Gransden 2004</strain>
    </source>
</reference>
<dbReference type="Gramene" id="Pp3c19_8160V3.2">
    <property type="protein sequence ID" value="Pp3c19_8160V3.2"/>
    <property type="gene ID" value="Pp3c19_8160"/>
</dbReference>
<dbReference type="EnsemblPlants" id="Pp3c19_8160V3.2">
    <property type="protein sequence ID" value="Pp3c19_8160V3.2"/>
    <property type="gene ID" value="Pp3c19_8160"/>
</dbReference>
<gene>
    <name evidence="2" type="ORF">PHYPA_023870</name>
</gene>
<accession>A0A2K1IXQ0</accession>
<evidence type="ECO:0000313" key="2">
    <source>
        <dbReference type="EMBL" id="PNR34054.1"/>
    </source>
</evidence>
<reference evidence="2 4" key="2">
    <citation type="journal article" date="2018" name="Plant J.">
        <title>The Physcomitrella patens chromosome-scale assembly reveals moss genome structure and evolution.</title>
        <authorList>
            <person name="Lang D."/>
            <person name="Ullrich K.K."/>
            <person name="Murat F."/>
            <person name="Fuchs J."/>
            <person name="Jenkins J."/>
            <person name="Haas F.B."/>
            <person name="Piednoel M."/>
            <person name="Gundlach H."/>
            <person name="Van Bel M."/>
            <person name="Meyberg R."/>
            <person name="Vives C."/>
            <person name="Morata J."/>
            <person name="Symeonidi A."/>
            <person name="Hiss M."/>
            <person name="Muchero W."/>
            <person name="Kamisugi Y."/>
            <person name="Saleh O."/>
            <person name="Blanc G."/>
            <person name="Decker E.L."/>
            <person name="van Gessel N."/>
            <person name="Grimwood J."/>
            <person name="Hayes R.D."/>
            <person name="Graham S.W."/>
            <person name="Gunter L.E."/>
            <person name="McDaniel S.F."/>
            <person name="Hoernstein S.N.W."/>
            <person name="Larsson A."/>
            <person name="Li F.W."/>
            <person name="Perroud P.F."/>
            <person name="Phillips J."/>
            <person name="Ranjan P."/>
            <person name="Rokshar D.S."/>
            <person name="Rothfels C.J."/>
            <person name="Schneider L."/>
            <person name="Shu S."/>
            <person name="Stevenson D.W."/>
            <person name="Thummler F."/>
            <person name="Tillich M."/>
            <person name="Villarreal Aguilar J.C."/>
            <person name="Widiez T."/>
            <person name="Wong G.K."/>
            <person name="Wymore A."/>
            <person name="Zhang Y."/>
            <person name="Zimmer A.D."/>
            <person name="Quatrano R.S."/>
            <person name="Mayer K.F.X."/>
            <person name="Goodstein D."/>
            <person name="Casacuberta J.M."/>
            <person name="Vandepoele K."/>
            <person name="Reski R."/>
            <person name="Cuming A.C."/>
            <person name="Tuskan G.A."/>
            <person name="Maumus F."/>
            <person name="Salse J."/>
            <person name="Schmutz J."/>
            <person name="Rensing S.A."/>
        </authorList>
    </citation>
    <scope>NUCLEOTIDE SEQUENCE [LARGE SCALE GENOMIC DNA]</scope>
    <source>
        <strain evidence="3 4">cv. Gransden 2004</strain>
    </source>
</reference>
<dbReference type="AlphaFoldDB" id="A0A2K1IXQ0"/>
<dbReference type="Proteomes" id="UP000006727">
    <property type="component" value="Chromosome 19"/>
</dbReference>
<dbReference type="PaxDb" id="3218-PP1S175_3V6.1"/>
<dbReference type="InParanoid" id="A0A2K1IXQ0"/>
<organism evidence="2">
    <name type="scientific">Physcomitrium patens</name>
    <name type="common">Spreading-leaved earth moss</name>
    <name type="synonym">Physcomitrella patens</name>
    <dbReference type="NCBI Taxonomy" id="3218"/>
    <lineage>
        <taxon>Eukaryota</taxon>
        <taxon>Viridiplantae</taxon>
        <taxon>Streptophyta</taxon>
        <taxon>Embryophyta</taxon>
        <taxon>Bryophyta</taxon>
        <taxon>Bryophytina</taxon>
        <taxon>Bryopsida</taxon>
        <taxon>Funariidae</taxon>
        <taxon>Funariales</taxon>
        <taxon>Funariaceae</taxon>
        <taxon>Physcomitrium</taxon>
    </lineage>
</organism>
<feature type="region of interest" description="Disordered" evidence="1">
    <location>
        <begin position="120"/>
        <end position="140"/>
    </location>
</feature>
<evidence type="ECO:0000313" key="3">
    <source>
        <dbReference type="EnsemblPlants" id="Pp3c19_8160V3.1"/>
    </source>
</evidence>
<evidence type="ECO:0000313" key="4">
    <source>
        <dbReference type="Proteomes" id="UP000006727"/>
    </source>
</evidence>
<dbReference type="EMBL" id="ABEU02000019">
    <property type="protein sequence ID" value="PNR34054.1"/>
    <property type="molecule type" value="Genomic_DNA"/>
</dbReference>
<reference evidence="3" key="3">
    <citation type="submission" date="2020-12" db="UniProtKB">
        <authorList>
            <consortium name="EnsemblPlants"/>
        </authorList>
    </citation>
    <scope>IDENTIFICATION</scope>
</reference>
<dbReference type="Gramene" id="Pp3c19_8160V3.1">
    <property type="protein sequence ID" value="Pp3c19_8160V3.1"/>
    <property type="gene ID" value="Pp3c19_8160"/>
</dbReference>
<keyword evidence="4" id="KW-1185">Reference proteome</keyword>
<protein>
    <submittedName>
        <fullName evidence="2 3">Uncharacterized protein</fullName>
    </submittedName>
</protein>